<dbReference type="InterPro" id="IPR053171">
    <property type="entry name" value="Viral_Tip_Attach_Protein"/>
</dbReference>
<dbReference type="CDD" id="cd00063">
    <property type="entry name" value="FN3"/>
    <property type="match status" value="1"/>
</dbReference>
<evidence type="ECO:0000313" key="3">
    <source>
        <dbReference type="Proteomes" id="UP001218423"/>
    </source>
</evidence>
<proteinExistence type="predicted"/>
<evidence type="ECO:0000259" key="1">
    <source>
        <dbReference type="PROSITE" id="PS50853"/>
    </source>
</evidence>
<gene>
    <name evidence="2" type="ORF">P5S46_15975</name>
</gene>
<evidence type="ECO:0000313" key="2">
    <source>
        <dbReference type="EMBL" id="WFF97141.1"/>
    </source>
</evidence>
<feature type="domain" description="Fibronectin type-III" evidence="1">
    <location>
        <begin position="558"/>
        <end position="654"/>
    </location>
</feature>
<dbReference type="InterPro" id="IPR057587">
    <property type="entry name" value="GpJ_Ig_second"/>
</dbReference>
<dbReference type="Pfam" id="PF24489">
    <property type="entry name" value="Ig_J_second"/>
    <property type="match status" value="1"/>
</dbReference>
<dbReference type="PANTHER" id="PTHR36251">
    <property type="entry name" value="FELS-1 PROPHAGE HOST SPECIFICITY PROTEIN-RELATED"/>
    <property type="match status" value="1"/>
</dbReference>
<dbReference type="PANTHER" id="PTHR36251:SF2">
    <property type="entry name" value="GIFSY-2 PROPHAGE HOST SPECIFICITY PROTEIN J, PHAGE LAMBDA"/>
    <property type="match status" value="1"/>
</dbReference>
<dbReference type="InterPro" id="IPR003961">
    <property type="entry name" value="FN3_dom"/>
</dbReference>
<sequence>MPPVIVPVLVGVAAGSGAFFAAGVALTTAYAIGAMASMAALMLTTKTPSFSDFRGASERSQVLRAASSSKVAVYGRVISSGLLSNAKEQVGDQTDGELIYLALTIAGHKINRVGRLWLGDDLIETFGDLASYELHNDRQTCDPYMLANCPNWREDMIGQGIAWVRLTLKFNAEKFPSGLPNIKMEKFGAEVWDPRDGQVKFTDNAALVILDYYRRWLGVPDDELRLNEFIVAANICDELITLKDGTKEKRYAINGEFDLSEAPAKILEDMHMSCAGQPTYVSGMHGIVVGAYYGPASEDLFDHQLQGDIDLLPEPPASDRINTVVGTFIDGETFQKMDFPAVKVAQWVEEDDGQELTEDLDFRFVTSPWQAQRLANILLRQRRTSRTITCSVNLSGWQYRPGSYLRLYIPALGINGVEFRVVDWSFDLMDGVQLTLREESAAVWADAVGEPMTRPDITDLPVGGMAMPDQLRYEVETVGEIIQGVLSWRNVGTIAYNQVIIQRLTPGKQPVTVMTAQSPGQSCRVNGLPAGNYVAMVRAVALTGAHSPLASVSFTIEVPAIPVGVEVEAGNWSLAFRPVFTGGQSYGTLCEWWWSKVQLPLAEVQTKATNAGLGAYMTFQGLQPDTTYYVWLRAVNAYGKSGLFAASGKTSYDAASILDILDGEIGGEHLREELRKPIEQIADIVDQALPDIIGKLELVKREFTDLSETVAPIAERVPVIDQQMTGLGDALSALDERSKQTENLLRDEQNHLGQMGIDTVLQQDKLHGKIDRVQSEMGDLRDAIFTVNPGTGQIEMDVVRALRDETQASFTEVNQKLDAATGTLATKADHAVVDAQGERLTEAEQVLDGINAKITQTVTKSEFTSEQQRLTEVSSSLDAALGQIQQKAAQSTVTEQGERLAAAEQRITVNSDAQSALAERVSGLKAELEADDQTLLANITEVARVSTEADQVLAERVSGVEVRTDTAEGAIRALEEIVESDGGITAGRFDEITATLDLTAKAADQAAEAAIANALAGEQGEQRHRTAEAGIRRDQQVQLDLHQALASEVTDLSAKFEGEKAATTARLTEVREVIAGVEQSTARELSQLKTDYQAADSKTAAALEESKRTLSAADQAMAERVTQLQATLEGDDQTLNAAILETQRTLAQGDQALAEQIGQLKTASGDQAAQLTSLGKVVTDGQQATGEALQQLTTKTDQTQSDVGTLSEAVAEQGKALAARQDDLSAEVDLTALASIGNTLADEQDEGRARKARATITRRQDTQADEHQALAREVTQFRAEFEGEQAATSAALTGVREVIAGVEQSTAREISQLKTDYQAADSKTAAALEESNRTLSAADQAMAERVTQLQATLEGDDQTLNAAILETQRTLAQGDQALAEQMNQLAAKVETGDKALDAAIKQTQQAQVTGDSALATRMDQLQATLEGDDQTLNAAILETQRTLAQGDQALAEQMNQLAAKVETGDKALDAAIKQTQQAQVTGDSALATRMDQLQATLEGDDQTLNAAILETQRTQAQGDQALAEQLSQLQAKVTSGDTTLGAAIQQAQQAQVEGDKANADAITKVQASLNQTTVAVETAAKAVADLKGNVEAGWYTKAQIAGEGGGFGLSVKLNADGNVLSTFVIDADVFAVMSRAGGATTKRNPFVIKNGTVYMNHAMMDTAEIGNVIAKYIKVTELSAVTIENSQFKGGNAGFGPGGPFAGWGEGWHTIIYADGRIRTNRLYADDGIFTGEVNANKGIFNNVVMRENCEILGKLDVNQIEGDITTLIKAVANFSIPAYRRARNVVCIDPVTAYGNVSGQGTIGMAVVFYLNGVEKGRVSKTEYVATGGTRYLSIDIKPSFELPANTNATITFGIEPVGGGVGISSTGFSGQAVWLTGLK</sequence>
<dbReference type="EMBL" id="CP120942">
    <property type="protein sequence ID" value="WFF97141.1"/>
    <property type="molecule type" value="Genomic_DNA"/>
</dbReference>
<dbReference type="RefSeq" id="WP_277856197.1">
    <property type="nucleotide sequence ID" value="NZ_CP120942.1"/>
</dbReference>
<organism evidence="2 3">
    <name type="scientific">Aeromonas caviae</name>
    <name type="common">Aeromonas punctata</name>
    <dbReference type="NCBI Taxonomy" id="648"/>
    <lineage>
        <taxon>Bacteria</taxon>
        <taxon>Pseudomonadati</taxon>
        <taxon>Pseudomonadota</taxon>
        <taxon>Gammaproteobacteria</taxon>
        <taxon>Aeromonadales</taxon>
        <taxon>Aeromonadaceae</taxon>
        <taxon>Aeromonas</taxon>
    </lineage>
</organism>
<dbReference type="SUPFAM" id="SSF49265">
    <property type="entry name" value="Fibronectin type III"/>
    <property type="match status" value="1"/>
</dbReference>
<reference evidence="2" key="1">
    <citation type="submission" date="2023-03" db="EMBL/GenBank/DDBJ databases">
        <title>Aeromonas caviae strain AC1520.</title>
        <authorList>
            <person name="Xie T."/>
            <person name="Zhang Q."/>
            <person name="Deng J."/>
            <person name="Li X."/>
        </authorList>
    </citation>
    <scope>NUCLEOTIDE SEQUENCE</scope>
    <source>
        <strain evidence="2">AC1520</strain>
    </source>
</reference>
<dbReference type="PROSITE" id="PS50853">
    <property type="entry name" value="FN3"/>
    <property type="match status" value="1"/>
</dbReference>
<dbReference type="Proteomes" id="UP001218423">
    <property type="component" value="Chromosome"/>
</dbReference>
<dbReference type="InterPro" id="IPR015406">
    <property type="entry name" value="GpJ_CSF"/>
</dbReference>
<accession>A0AAJ5ZAD5</accession>
<dbReference type="InterPro" id="IPR036116">
    <property type="entry name" value="FN3_sf"/>
</dbReference>
<dbReference type="Pfam" id="PF09327">
    <property type="entry name" value="Phage_Tail_Tip"/>
    <property type="match status" value="1"/>
</dbReference>
<dbReference type="SMART" id="SM00060">
    <property type="entry name" value="FN3"/>
    <property type="match status" value="1"/>
</dbReference>
<name>A0AAJ5ZAD5_AERCA</name>
<protein>
    <submittedName>
        <fullName evidence="2">DUF1983 domain-containing protein</fullName>
    </submittedName>
</protein>